<evidence type="ECO:0000256" key="1">
    <source>
        <dbReference type="ARBA" id="ARBA00004496"/>
    </source>
</evidence>
<dbReference type="EMBL" id="PYGD01000001">
    <property type="protein sequence ID" value="PSK95298.1"/>
    <property type="molecule type" value="Genomic_DNA"/>
</dbReference>
<evidence type="ECO:0000256" key="9">
    <source>
        <dbReference type="ARBA" id="ARBA00023125"/>
    </source>
</evidence>
<dbReference type="AlphaFoldDB" id="A0A2P8DDK5"/>
<evidence type="ECO:0000259" key="11">
    <source>
        <dbReference type="Pfam" id="PF00712"/>
    </source>
</evidence>
<evidence type="ECO:0000256" key="2">
    <source>
        <dbReference type="ARBA" id="ARBA00010752"/>
    </source>
</evidence>
<evidence type="ECO:0000313" key="15">
    <source>
        <dbReference type="Proteomes" id="UP000240572"/>
    </source>
</evidence>
<evidence type="ECO:0000256" key="3">
    <source>
        <dbReference type="ARBA" id="ARBA00021035"/>
    </source>
</evidence>
<comment type="similarity">
    <text evidence="2 10">Belongs to the beta sliding clamp family.</text>
</comment>
<sequence>MRFIVSSTSLLKNLQLVGGIISANVVLPILEDFLFELEGNSLTLTGGDMETMIKVQMEIQKELTDGDDNNSGRICIPSKILLEYLKNLPEQPVHFTVNRDDNSIEISSNTGKYKIGGEKADEYPKEPQPNDATSFTLPSVRLSEAITKTLFATSSDTLRPAMTGVFFELQQDGITFVATDAHRLVKLTRNDINCPEEGGIIVPRKPLQQLRNIIPSDESPLEVSYNASHLFIRNDRIRLSCRLIEGKFPPYKAVIPADNPFNMTINRADLISSLRRVSIFANKSTSQVVFDIVGNTVSISAQDIDFSYEGKEQLSCQYTGDDMKIAFNAKLLIEMLNNMEGEEIKLELSMPSRAGIYRPVEKTENEDLLMLLMPLMVGV</sequence>
<dbReference type="GO" id="GO:0003887">
    <property type="term" value="F:DNA-directed DNA polymerase activity"/>
    <property type="evidence" value="ECO:0007669"/>
    <property type="project" value="UniProtKB-UniRule"/>
</dbReference>
<keyword evidence="9" id="KW-0238">DNA-binding</keyword>
<dbReference type="CDD" id="cd00140">
    <property type="entry name" value="beta_clamp"/>
    <property type="match status" value="1"/>
</dbReference>
<dbReference type="InterPro" id="IPR022634">
    <property type="entry name" value="DNA_polIII_beta_N"/>
</dbReference>
<dbReference type="Pfam" id="PF02768">
    <property type="entry name" value="DNA_pol3_beta_3"/>
    <property type="match status" value="1"/>
</dbReference>
<comment type="subunit">
    <text evidence="10">Forms a ring-shaped head-to-tail homodimer around DNA.</text>
</comment>
<name>A0A2P8DDK5_9BACT</name>
<dbReference type="OrthoDB" id="8421503at2"/>
<evidence type="ECO:0000256" key="5">
    <source>
        <dbReference type="ARBA" id="ARBA00022679"/>
    </source>
</evidence>
<feature type="domain" description="DNA polymerase III beta sliding clamp N-terminal" evidence="11">
    <location>
        <begin position="1"/>
        <end position="125"/>
    </location>
</feature>
<dbReference type="GO" id="GO:0003677">
    <property type="term" value="F:DNA binding"/>
    <property type="evidence" value="ECO:0007669"/>
    <property type="project" value="UniProtKB-UniRule"/>
</dbReference>
<dbReference type="InterPro" id="IPR022635">
    <property type="entry name" value="DNA_polIII_beta_C"/>
</dbReference>
<protein>
    <recommendedName>
        <fullName evidence="3 10">Beta sliding clamp</fullName>
    </recommendedName>
</protein>
<evidence type="ECO:0000313" key="14">
    <source>
        <dbReference type="EMBL" id="PSK95298.1"/>
    </source>
</evidence>
<keyword evidence="6 10" id="KW-0548">Nucleotidyltransferase</keyword>
<dbReference type="GO" id="GO:0006271">
    <property type="term" value="P:DNA strand elongation involved in DNA replication"/>
    <property type="evidence" value="ECO:0007669"/>
    <property type="project" value="TreeGrafter"/>
</dbReference>
<feature type="domain" description="DNA polymerase III beta sliding clamp C-terminal" evidence="13">
    <location>
        <begin position="253"/>
        <end position="374"/>
    </location>
</feature>
<evidence type="ECO:0000256" key="10">
    <source>
        <dbReference type="PIRNR" id="PIRNR000804"/>
    </source>
</evidence>
<dbReference type="Gene3D" id="3.70.10.10">
    <property type="match status" value="1"/>
</dbReference>
<dbReference type="InterPro" id="IPR022637">
    <property type="entry name" value="DNA_polIII_beta_cen"/>
</dbReference>
<gene>
    <name evidence="14" type="ORF">B0I18_1011464</name>
</gene>
<dbReference type="SMART" id="SM00480">
    <property type="entry name" value="POL3Bc"/>
    <property type="match status" value="1"/>
</dbReference>
<keyword evidence="15" id="KW-1185">Reference proteome</keyword>
<evidence type="ECO:0000259" key="13">
    <source>
        <dbReference type="Pfam" id="PF02768"/>
    </source>
</evidence>
<dbReference type="Proteomes" id="UP000240572">
    <property type="component" value="Unassembled WGS sequence"/>
</dbReference>
<comment type="caution">
    <text evidence="14">The sequence shown here is derived from an EMBL/GenBank/DDBJ whole genome shotgun (WGS) entry which is preliminary data.</text>
</comment>
<evidence type="ECO:0000256" key="7">
    <source>
        <dbReference type="ARBA" id="ARBA00022705"/>
    </source>
</evidence>
<dbReference type="PANTHER" id="PTHR30478">
    <property type="entry name" value="DNA POLYMERASE III SUBUNIT BETA"/>
    <property type="match status" value="1"/>
</dbReference>
<dbReference type="PIRSF" id="PIRSF000804">
    <property type="entry name" value="DNA_pol_III_b"/>
    <property type="match status" value="1"/>
</dbReference>
<evidence type="ECO:0000256" key="4">
    <source>
        <dbReference type="ARBA" id="ARBA00022490"/>
    </source>
</evidence>
<dbReference type="SUPFAM" id="SSF55979">
    <property type="entry name" value="DNA clamp"/>
    <property type="match status" value="3"/>
</dbReference>
<dbReference type="GO" id="GO:0009360">
    <property type="term" value="C:DNA polymerase III complex"/>
    <property type="evidence" value="ECO:0007669"/>
    <property type="project" value="InterPro"/>
</dbReference>
<dbReference type="GO" id="GO:0008408">
    <property type="term" value="F:3'-5' exonuclease activity"/>
    <property type="evidence" value="ECO:0007669"/>
    <property type="project" value="InterPro"/>
</dbReference>
<dbReference type="PANTHER" id="PTHR30478:SF0">
    <property type="entry name" value="BETA SLIDING CLAMP"/>
    <property type="match status" value="1"/>
</dbReference>
<proteinExistence type="inferred from homology"/>
<keyword evidence="4 10" id="KW-0963">Cytoplasm</keyword>
<dbReference type="NCBIfam" id="TIGR00663">
    <property type="entry name" value="dnan"/>
    <property type="match status" value="1"/>
</dbReference>
<keyword evidence="8 10" id="KW-0239">DNA-directed DNA polymerase</keyword>
<dbReference type="InterPro" id="IPR001001">
    <property type="entry name" value="DNA_polIII_beta"/>
</dbReference>
<feature type="domain" description="DNA polymerase III beta sliding clamp central" evidence="12">
    <location>
        <begin position="137"/>
        <end position="249"/>
    </location>
</feature>
<organism evidence="14 15">
    <name type="scientific">Taibaiella chishuiensis</name>
    <dbReference type="NCBI Taxonomy" id="1434707"/>
    <lineage>
        <taxon>Bacteria</taxon>
        <taxon>Pseudomonadati</taxon>
        <taxon>Bacteroidota</taxon>
        <taxon>Chitinophagia</taxon>
        <taxon>Chitinophagales</taxon>
        <taxon>Chitinophagaceae</taxon>
        <taxon>Taibaiella</taxon>
    </lineage>
</organism>
<comment type="subcellular location">
    <subcellularLocation>
        <location evidence="1 10">Cytoplasm</location>
    </subcellularLocation>
</comment>
<dbReference type="InterPro" id="IPR046938">
    <property type="entry name" value="DNA_clamp_sf"/>
</dbReference>
<reference evidence="14 15" key="1">
    <citation type="submission" date="2018-03" db="EMBL/GenBank/DDBJ databases">
        <title>Genomic Encyclopedia of Type Strains, Phase III (KMG-III): the genomes of soil and plant-associated and newly described type strains.</title>
        <authorList>
            <person name="Whitman W."/>
        </authorList>
    </citation>
    <scope>NUCLEOTIDE SEQUENCE [LARGE SCALE GENOMIC DNA]</scope>
    <source>
        <strain evidence="14 15">CGMCC 1.12700</strain>
    </source>
</reference>
<keyword evidence="5 10" id="KW-0808">Transferase</keyword>
<dbReference type="GO" id="GO:0005737">
    <property type="term" value="C:cytoplasm"/>
    <property type="evidence" value="ECO:0007669"/>
    <property type="project" value="UniProtKB-SubCell"/>
</dbReference>
<evidence type="ECO:0000256" key="6">
    <source>
        <dbReference type="ARBA" id="ARBA00022695"/>
    </source>
</evidence>
<dbReference type="Gene3D" id="3.10.150.10">
    <property type="entry name" value="DNA Polymerase III, subunit A, domain 2"/>
    <property type="match status" value="1"/>
</dbReference>
<evidence type="ECO:0000259" key="12">
    <source>
        <dbReference type="Pfam" id="PF02767"/>
    </source>
</evidence>
<dbReference type="Pfam" id="PF00712">
    <property type="entry name" value="DNA_pol3_beta"/>
    <property type="match status" value="1"/>
</dbReference>
<comment type="function">
    <text evidence="10">Confers DNA tethering and processivity to DNA polymerases and other proteins. Acts as a clamp, forming a ring around DNA (a reaction catalyzed by the clamp-loading complex) which diffuses in an ATP-independent manner freely and bidirectionally along dsDNA. Initially characterized for its ability to contact the catalytic subunit of DNA polymerase III (Pol III), a complex, multichain enzyme responsible for most of the replicative synthesis in bacteria; Pol III exhibits 3'-5' exonuclease proofreading activity. The beta chain is required for initiation of replication as well as for processivity of DNA replication.</text>
</comment>
<evidence type="ECO:0000256" key="8">
    <source>
        <dbReference type="ARBA" id="ARBA00022932"/>
    </source>
</evidence>
<dbReference type="Pfam" id="PF02767">
    <property type="entry name" value="DNA_pol3_beta_2"/>
    <property type="match status" value="1"/>
</dbReference>
<keyword evidence="7 10" id="KW-0235">DNA replication</keyword>
<accession>A0A2P8DDK5</accession>
<dbReference type="RefSeq" id="WP_106521959.1">
    <property type="nucleotide sequence ID" value="NZ_PYGD01000001.1"/>
</dbReference>